<name>C0D3H6_9FIRM</name>
<protein>
    <submittedName>
        <fullName evidence="1">Uncharacterized protein</fullName>
    </submittedName>
</protein>
<reference evidence="1 2" key="1">
    <citation type="submission" date="2009-01" db="EMBL/GenBank/DDBJ databases">
        <authorList>
            <person name="Fulton L."/>
            <person name="Clifton S."/>
            <person name="Fulton B."/>
            <person name="Xu J."/>
            <person name="Minx P."/>
            <person name="Pepin K.H."/>
            <person name="Johnson M."/>
            <person name="Bhonagiri V."/>
            <person name="Nash W.E."/>
            <person name="Mardis E.R."/>
            <person name="Wilson R.K."/>
        </authorList>
    </citation>
    <scope>NUCLEOTIDE SEQUENCE [LARGE SCALE GENOMIC DNA]</scope>
    <source>
        <strain evidence="1 2">DSM 15981</strain>
    </source>
</reference>
<dbReference type="HOGENOM" id="CLU_3307089_0_0_9"/>
<gene>
    <name evidence="1" type="ORF">CLOSTASPAR_03817</name>
</gene>
<accession>C0D3H6</accession>
<reference evidence="1 2" key="2">
    <citation type="submission" date="2009-02" db="EMBL/GenBank/DDBJ databases">
        <title>Draft genome sequence of Clostridium asparagiforme (DSM 15981).</title>
        <authorList>
            <person name="Sudarsanam P."/>
            <person name="Ley R."/>
            <person name="Guruge J."/>
            <person name="Turnbaugh P.J."/>
            <person name="Mahowald M."/>
            <person name="Liep D."/>
            <person name="Gordon J."/>
        </authorList>
    </citation>
    <scope>NUCLEOTIDE SEQUENCE [LARGE SCALE GENOMIC DNA]</scope>
    <source>
        <strain evidence="1 2">DSM 15981</strain>
    </source>
</reference>
<dbReference type="AlphaFoldDB" id="C0D3H6"/>
<keyword evidence="2" id="KW-1185">Reference proteome</keyword>
<dbReference type="EMBL" id="ACCJ01000301">
    <property type="protein sequence ID" value="EEG54115.1"/>
    <property type="molecule type" value="Genomic_DNA"/>
</dbReference>
<evidence type="ECO:0000313" key="1">
    <source>
        <dbReference type="EMBL" id="EEG54115.1"/>
    </source>
</evidence>
<comment type="caution">
    <text evidence="1">The sequence shown here is derived from an EMBL/GenBank/DDBJ whole genome shotgun (WGS) entry which is preliminary data.</text>
</comment>
<sequence length="39" mass="4662">MIVIRVQSAWSVRHFLGIRLNFVHNDVFYLFDSKKLTNP</sequence>
<organism evidence="1 2">
    <name type="scientific">[Clostridium] asparagiforme DSM 15981</name>
    <dbReference type="NCBI Taxonomy" id="518636"/>
    <lineage>
        <taxon>Bacteria</taxon>
        <taxon>Bacillati</taxon>
        <taxon>Bacillota</taxon>
        <taxon>Clostridia</taxon>
        <taxon>Lachnospirales</taxon>
        <taxon>Lachnospiraceae</taxon>
        <taxon>Enterocloster</taxon>
    </lineage>
</organism>
<dbReference type="Proteomes" id="UP000004756">
    <property type="component" value="Unassembled WGS sequence"/>
</dbReference>
<proteinExistence type="predicted"/>
<evidence type="ECO:0000313" key="2">
    <source>
        <dbReference type="Proteomes" id="UP000004756"/>
    </source>
</evidence>